<reference evidence="1 2" key="1">
    <citation type="submission" date="2023-07" db="EMBL/GenBank/DDBJ databases">
        <title>Comparative genomics of wheat-associated soil bacteria to identify genetic determinants of phenazine resistance.</title>
        <authorList>
            <person name="Mouncey N."/>
        </authorList>
    </citation>
    <scope>NUCLEOTIDE SEQUENCE [LARGE SCALE GENOMIC DNA]</scope>
    <source>
        <strain evidence="1 2">W4I11</strain>
    </source>
</reference>
<name>A0ABU0S5T9_9HYPH</name>
<keyword evidence="2" id="KW-1185">Reference proteome</keyword>
<sequence length="61" mass="6437">MPELGGDEEVRAVYAVGRQRRADGGFIAVHGGGIDVPEAECEAAFYHESGGIARHPESPQS</sequence>
<evidence type="ECO:0000313" key="2">
    <source>
        <dbReference type="Proteomes" id="UP001237780"/>
    </source>
</evidence>
<accession>A0ABU0S5T9</accession>
<organism evidence="1 2">
    <name type="scientific">Phyllobacterium ifriqiyense</name>
    <dbReference type="NCBI Taxonomy" id="314238"/>
    <lineage>
        <taxon>Bacteria</taxon>
        <taxon>Pseudomonadati</taxon>
        <taxon>Pseudomonadota</taxon>
        <taxon>Alphaproteobacteria</taxon>
        <taxon>Hyphomicrobiales</taxon>
        <taxon>Phyllobacteriaceae</taxon>
        <taxon>Phyllobacterium</taxon>
    </lineage>
</organism>
<dbReference type="EMBL" id="JAUSZT010000002">
    <property type="protein sequence ID" value="MDQ0996099.1"/>
    <property type="molecule type" value="Genomic_DNA"/>
</dbReference>
<protein>
    <submittedName>
        <fullName evidence="1">Uncharacterized protein</fullName>
    </submittedName>
</protein>
<dbReference type="Proteomes" id="UP001237780">
    <property type="component" value="Unassembled WGS sequence"/>
</dbReference>
<proteinExistence type="predicted"/>
<comment type="caution">
    <text evidence="1">The sequence shown here is derived from an EMBL/GenBank/DDBJ whole genome shotgun (WGS) entry which is preliminary data.</text>
</comment>
<gene>
    <name evidence="1" type="ORF">QFZ34_001276</name>
</gene>
<evidence type="ECO:0000313" key="1">
    <source>
        <dbReference type="EMBL" id="MDQ0996099.1"/>
    </source>
</evidence>